<evidence type="ECO:0000313" key="2">
    <source>
        <dbReference type="EMBL" id="KAG5483250.1"/>
    </source>
</evidence>
<gene>
    <name evidence="2" type="ORF">CUR178_04830</name>
</gene>
<feature type="region of interest" description="Disordered" evidence="1">
    <location>
        <begin position="38"/>
        <end position="76"/>
    </location>
</feature>
<feature type="compositionally biased region" description="Basic residues" evidence="1">
    <location>
        <begin position="59"/>
        <end position="76"/>
    </location>
</feature>
<evidence type="ECO:0000313" key="3">
    <source>
        <dbReference type="Proteomes" id="UP000674179"/>
    </source>
</evidence>
<proteinExistence type="predicted"/>
<accession>A0A836HUP9</accession>
<organism evidence="2 3">
    <name type="scientific">Leishmania enriettii</name>
    <dbReference type="NCBI Taxonomy" id="5663"/>
    <lineage>
        <taxon>Eukaryota</taxon>
        <taxon>Discoba</taxon>
        <taxon>Euglenozoa</taxon>
        <taxon>Kinetoplastea</taxon>
        <taxon>Metakinetoplastina</taxon>
        <taxon>Trypanosomatida</taxon>
        <taxon>Trypanosomatidae</taxon>
        <taxon>Leishmaniinae</taxon>
        <taxon>Leishmania</taxon>
    </lineage>
</organism>
<protein>
    <submittedName>
        <fullName evidence="2">Uncharacterized protein</fullName>
    </submittedName>
</protein>
<dbReference type="EMBL" id="JAFHKP010000014">
    <property type="protein sequence ID" value="KAG5483250.1"/>
    <property type="molecule type" value="Genomic_DNA"/>
</dbReference>
<dbReference type="KEGG" id="lenr:94172038"/>
<dbReference type="AlphaFoldDB" id="A0A836HUP9"/>
<comment type="caution">
    <text evidence="2">The sequence shown here is derived from an EMBL/GenBank/DDBJ whole genome shotgun (WGS) entry which is preliminary data.</text>
</comment>
<reference evidence="2 3" key="1">
    <citation type="submission" date="2021-02" db="EMBL/GenBank/DDBJ databases">
        <title>Leishmania (Mundinia) enrietti genome sequencing and assembly.</title>
        <authorList>
            <person name="Almutairi H."/>
            <person name="Gatherer D."/>
        </authorList>
    </citation>
    <scope>NUCLEOTIDE SEQUENCE [LARGE SCALE GENOMIC DNA]</scope>
    <source>
        <strain evidence="2">CUR178</strain>
    </source>
</reference>
<dbReference type="Proteomes" id="UP000674179">
    <property type="component" value="Chromosome 14"/>
</dbReference>
<dbReference type="GeneID" id="94172038"/>
<keyword evidence="3" id="KW-1185">Reference proteome</keyword>
<sequence length="403" mass="44679">MQARLPSGSKTVGDVLCISARRQRSCTEHSQCGTVPLFPSDAFATPPQQSPLPPATRPGKPRRAPVIHHRSQRSRSLHRPVDEALFCALRMESEGDVLRQLRAHGLTGLVRDFQRLCSSLSLHNVGVEDFTFLCASVLQYQVKPHDCEVVFAFLRAERTSGGCISVAHLLQRLRTLFEPFEVLCALQLKCLLETCRLDYCNVSLIELEKAEAGLRSLLVDDPLDREVGAQWAHLGDDLRRMQVNFAVPVPTFRLLVRRSARALQSAVRALGWDGKIRRQLPREDDEEFSDDKEQESLRAFDISNLTLCTVDELCIEAGEHDRNATLLSTVAKMYYRRLAARAESVVPGDQLGSAPRAAIRGANRVSAVSSPSCVADLSHPRFKADLYAVLPTSKSCSATKLVA</sequence>
<dbReference type="RefSeq" id="XP_067694605.1">
    <property type="nucleotide sequence ID" value="XM_067836528.1"/>
</dbReference>
<evidence type="ECO:0000256" key="1">
    <source>
        <dbReference type="SAM" id="MobiDB-lite"/>
    </source>
</evidence>
<name>A0A836HUP9_LEIEN</name>
<dbReference type="OrthoDB" id="262843at2759"/>